<dbReference type="Proteomes" id="UP000583929">
    <property type="component" value="Unassembled WGS sequence"/>
</dbReference>
<comment type="caution">
    <text evidence="1">The sequence shown here is derived from an EMBL/GenBank/DDBJ whole genome shotgun (WGS) entry which is preliminary data.</text>
</comment>
<dbReference type="EMBL" id="JAATIQ010000274">
    <property type="protein sequence ID" value="KAF4365359.1"/>
    <property type="molecule type" value="Genomic_DNA"/>
</dbReference>
<dbReference type="PANTHER" id="PTHR33915">
    <property type="entry name" value="OSJNBA0033G05.11 PROTEIN"/>
    <property type="match status" value="1"/>
</dbReference>
<dbReference type="Gene3D" id="1.10.150.50">
    <property type="entry name" value="Transcription Factor, Ets-1"/>
    <property type="match status" value="1"/>
</dbReference>
<evidence type="ECO:0008006" key="3">
    <source>
        <dbReference type="Google" id="ProtNLM"/>
    </source>
</evidence>
<proteinExistence type="predicted"/>
<gene>
    <name evidence="1" type="ORF">G4B88_017355</name>
</gene>
<evidence type="ECO:0000313" key="1">
    <source>
        <dbReference type="EMBL" id="KAF4365359.1"/>
    </source>
</evidence>
<dbReference type="SUPFAM" id="SSF47769">
    <property type="entry name" value="SAM/Pointed domain"/>
    <property type="match status" value="1"/>
</dbReference>
<sequence>MDWSSWLSKTSLEPHLVHKYSLCFTQNELQYEDIASLNHECLQSMGIVVAKHRLEILKLAKKESSNNGANPRSISRLFVAISKTKKSFSKYFSRLVVHDDMPSKGSPERVRYHHQHHHYQYQEQLKGAFLRKQNSGEIVRDDRPALKKALALSGPIDLRIHDRLMAHNNATKSLKLSGPLDGKLNERLMYPNKSPRLMTGPPDGKILGTERLMIMTTRSPRLSGPLDGMGQDRLLVANKTPKLSGPVDGRPPSPKFCCPYEKEKEEVEYDEHSLWPALFQDMKPT</sequence>
<dbReference type="PANTHER" id="PTHR33915:SF3">
    <property type="entry name" value="STERILE ALPHA MOTIF (SAM) DOMAIN PROTEIN"/>
    <property type="match status" value="1"/>
</dbReference>
<evidence type="ECO:0000313" key="2">
    <source>
        <dbReference type="Proteomes" id="UP000583929"/>
    </source>
</evidence>
<dbReference type="AlphaFoldDB" id="A0A7J6F638"/>
<name>A0A7J6F638_CANSA</name>
<dbReference type="InterPro" id="IPR013761">
    <property type="entry name" value="SAM/pointed_sf"/>
</dbReference>
<organism evidence="1 2">
    <name type="scientific">Cannabis sativa</name>
    <name type="common">Hemp</name>
    <name type="synonym">Marijuana</name>
    <dbReference type="NCBI Taxonomy" id="3483"/>
    <lineage>
        <taxon>Eukaryota</taxon>
        <taxon>Viridiplantae</taxon>
        <taxon>Streptophyta</taxon>
        <taxon>Embryophyta</taxon>
        <taxon>Tracheophyta</taxon>
        <taxon>Spermatophyta</taxon>
        <taxon>Magnoliopsida</taxon>
        <taxon>eudicotyledons</taxon>
        <taxon>Gunneridae</taxon>
        <taxon>Pentapetalae</taxon>
        <taxon>rosids</taxon>
        <taxon>fabids</taxon>
        <taxon>Rosales</taxon>
        <taxon>Cannabaceae</taxon>
        <taxon>Cannabis</taxon>
    </lineage>
</organism>
<dbReference type="CDD" id="cd09487">
    <property type="entry name" value="SAM_superfamily"/>
    <property type="match status" value="1"/>
</dbReference>
<protein>
    <recommendedName>
        <fullName evidence="3">SAM domain-containing protein</fullName>
    </recommendedName>
</protein>
<accession>A0A7J6F638</accession>
<reference evidence="1 2" key="1">
    <citation type="journal article" date="2020" name="bioRxiv">
        <title>Sequence and annotation of 42 cannabis genomes reveals extensive copy number variation in cannabinoid synthesis and pathogen resistance genes.</title>
        <authorList>
            <person name="Mckernan K.J."/>
            <person name="Helbert Y."/>
            <person name="Kane L.T."/>
            <person name="Ebling H."/>
            <person name="Zhang L."/>
            <person name="Liu B."/>
            <person name="Eaton Z."/>
            <person name="Mclaughlin S."/>
            <person name="Kingan S."/>
            <person name="Baybayan P."/>
            <person name="Concepcion G."/>
            <person name="Jordan M."/>
            <person name="Riva A."/>
            <person name="Barbazuk W."/>
            <person name="Harkins T."/>
        </authorList>
    </citation>
    <scope>NUCLEOTIDE SEQUENCE [LARGE SCALE GENOMIC DNA]</scope>
    <source>
        <strain evidence="2">cv. Jamaican Lion 4</strain>
        <tissue evidence="1">Leaf</tissue>
    </source>
</reference>
<keyword evidence="2" id="KW-1185">Reference proteome</keyword>